<organism evidence="1 2">
    <name type="scientific">Zea mays</name>
    <name type="common">Maize</name>
    <dbReference type="NCBI Taxonomy" id="4577"/>
    <lineage>
        <taxon>Eukaryota</taxon>
        <taxon>Viridiplantae</taxon>
        <taxon>Streptophyta</taxon>
        <taxon>Embryophyta</taxon>
        <taxon>Tracheophyta</taxon>
        <taxon>Spermatophyta</taxon>
        <taxon>Magnoliopsida</taxon>
        <taxon>Liliopsida</taxon>
        <taxon>Poales</taxon>
        <taxon>Poaceae</taxon>
        <taxon>PACMAD clade</taxon>
        <taxon>Panicoideae</taxon>
        <taxon>Andropogonodae</taxon>
        <taxon>Andropogoneae</taxon>
        <taxon>Tripsacinae</taxon>
        <taxon>Zea</taxon>
    </lineage>
</organism>
<evidence type="ECO:0000313" key="1">
    <source>
        <dbReference type="EnsemblPlants" id="Zm00001eb105150_P001"/>
    </source>
</evidence>
<dbReference type="Proteomes" id="UP000007305">
    <property type="component" value="Chromosome 2"/>
</dbReference>
<proteinExistence type="predicted"/>
<dbReference type="EnsemblPlants" id="Zm00001eb105150_T001">
    <property type="protein sequence ID" value="Zm00001eb105150_P001"/>
    <property type="gene ID" value="Zm00001eb105150"/>
</dbReference>
<reference evidence="1" key="3">
    <citation type="submission" date="2021-05" db="UniProtKB">
        <authorList>
            <consortium name="EnsemblPlants"/>
        </authorList>
    </citation>
    <scope>IDENTIFICATION</scope>
    <source>
        <strain evidence="1">cv. B73</strain>
    </source>
</reference>
<evidence type="ECO:0000313" key="2">
    <source>
        <dbReference type="Proteomes" id="UP000007305"/>
    </source>
</evidence>
<dbReference type="AlphaFoldDB" id="A0A804MQZ9"/>
<keyword evidence="2" id="KW-1185">Reference proteome</keyword>
<protein>
    <submittedName>
        <fullName evidence="1">Uncharacterized protein</fullName>
    </submittedName>
</protein>
<dbReference type="Gramene" id="Zm00001eb105150_T001">
    <property type="protein sequence ID" value="Zm00001eb105150_P001"/>
    <property type="gene ID" value="Zm00001eb105150"/>
</dbReference>
<accession>A0A804MQZ9</accession>
<reference evidence="2" key="1">
    <citation type="submission" date="2015-12" db="EMBL/GenBank/DDBJ databases">
        <title>Update maize B73 reference genome by single molecule sequencing technologies.</title>
        <authorList>
            <consortium name="Maize Genome Sequencing Project"/>
            <person name="Ware D."/>
        </authorList>
    </citation>
    <scope>NUCLEOTIDE SEQUENCE [LARGE SCALE GENOMIC DNA]</scope>
    <source>
        <strain evidence="2">cv. B73</strain>
    </source>
</reference>
<dbReference type="InParanoid" id="A0A804MQZ9"/>
<reference evidence="1" key="2">
    <citation type="submission" date="2019-07" db="EMBL/GenBank/DDBJ databases">
        <authorList>
            <person name="Seetharam A."/>
            <person name="Woodhouse M."/>
            <person name="Cannon E."/>
        </authorList>
    </citation>
    <scope>NUCLEOTIDE SEQUENCE [LARGE SCALE GENOMIC DNA]</scope>
    <source>
        <strain evidence="1">cv. B73</strain>
    </source>
</reference>
<name>A0A804MQZ9_MAIZE</name>
<sequence length="185" mass="20800">MVLTQASVTLVSKARIIILPDMLNQKEYDNAKNIGRDDDPEIDKDVIKWPKKPVLLDTDLCEVDDCWHDTPLDGFSLNLYALVAHSSYCSVCLQIPRVDPELQALRAEADRHLRVHDVAASRHSLHVGDLDRATQGGSRDEDLVYSLLLVFSGMLMDEKGKECILDNIQITISVLSELVSYPHMM</sequence>